<dbReference type="Proteomes" id="UP000440367">
    <property type="component" value="Unassembled WGS sequence"/>
</dbReference>
<evidence type="ECO:0000256" key="3">
    <source>
        <dbReference type="ARBA" id="ARBA00022490"/>
    </source>
</evidence>
<dbReference type="Gene3D" id="2.30.29.30">
    <property type="entry name" value="Pleckstrin-homology domain (PH domain)/Phosphotyrosine-binding domain (PTB)"/>
    <property type="match status" value="1"/>
</dbReference>
<evidence type="ECO:0000256" key="4">
    <source>
        <dbReference type="SAM" id="Phobius"/>
    </source>
</evidence>
<dbReference type="InterPro" id="IPR011993">
    <property type="entry name" value="PH-like_dom_sf"/>
</dbReference>
<dbReference type="InterPro" id="IPR010334">
    <property type="entry name" value="Dcp1"/>
</dbReference>
<dbReference type="GO" id="GO:0000290">
    <property type="term" value="P:deadenylation-dependent decapping of nuclear-transcribed mRNA"/>
    <property type="evidence" value="ECO:0007669"/>
    <property type="project" value="InterPro"/>
</dbReference>
<comment type="similarity">
    <text evidence="2">Belongs to the DCP1 family.</text>
</comment>
<feature type="transmembrane region" description="Helical" evidence="4">
    <location>
        <begin position="6"/>
        <end position="27"/>
    </location>
</feature>
<keyword evidence="4" id="KW-0472">Membrane</keyword>
<organism evidence="5 6">
    <name type="scientific">Phytophthora fragariae</name>
    <dbReference type="NCBI Taxonomy" id="53985"/>
    <lineage>
        <taxon>Eukaryota</taxon>
        <taxon>Sar</taxon>
        <taxon>Stramenopiles</taxon>
        <taxon>Oomycota</taxon>
        <taxon>Peronosporomycetes</taxon>
        <taxon>Peronosporales</taxon>
        <taxon>Peronosporaceae</taxon>
        <taxon>Phytophthora</taxon>
    </lineage>
</organism>
<dbReference type="GO" id="GO:0008047">
    <property type="term" value="F:enzyme activator activity"/>
    <property type="evidence" value="ECO:0007669"/>
    <property type="project" value="InterPro"/>
</dbReference>
<keyword evidence="4" id="KW-1133">Transmembrane helix</keyword>
<dbReference type="Pfam" id="PF06058">
    <property type="entry name" value="DCP1"/>
    <property type="match status" value="1"/>
</dbReference>
<keyword evidence="3" id="KW-0963">Cytoplasm</keyword>
<dbReference type="GO" id="GO:0005737">
    <property type="term" value="C:cytoplasm"/>
    <property type="evidence" value="ECO:0007669"/>
    <property type="project" value="UniProtKB-SubCell"/>
</dbReference>
<evidence type="ECO:0000256" key="2">
    <source>
        <dbReference type="ARBA" id="ARBA00008778"/>
    </source>
</evidence>
<keyword evidence="4" id="KW-0812">Transmembrane</keyword>
<gene>
    <name evidence="5" type="ORF">PF002_g19614</name>
</gene>
<feature type="transmembrane region" description="Helical" evidence="4">
    <location>
        <begin position="39"/>
        <end position="60"/>
    </location>
</feature>
<dbReference type="EMBL" id="QXGD01001368">
    <property type="protein sequence ID" value="KAE9207751.1"/>
    <property type="molecule type" value="Genomic_DNA"/>
</dbReference>
<feature type="non-terminal residue" evidence="5">
    <location>
        <position position="1"/>
    </location>
</feature>
<accession>A0A6A3Y1Y0</accession>
<evidence type="ECO:0000313" key="6">
    <source>
        <dbReference type="Proteomes" id="UP000440367"/>
    </source>
</evidence>
<sequence>PGFPFISVLLTLVLVIEMLLPSGLSSLLEWSALRYCGKVSFSIYLLHGFVMYAEAVGAQANYYDRFFASFGPTILLATVSYHRVQRQSLGNTKATEMATDGVHVDSAQSKAMNLQVLKRQGADVMEIMDTASHVVMYECDILYTLAT</sequence>
<comment type="subcellular location">
    <subcellularLocation>
        <location evidence="1">Cytoplasm</location>
    </subcellularLocation>
</comment>
<evidence type="ECO:0000256" key="1">
    <source>
        <dbReference type="ARBA" id="ARBA00004496"/>
    </source>
</evidence>
<dbReference type="AlphaFoldDB" id="A0A6A3Y1Y0"/>
<name>A0A6A3Y1Y0_9STRA</name>
<proteinExistence type="inferred from homology"/>
<evidence type="ECO:0008006" key="7">
    <source>
        <dbReference type="Google" id="ProtNLM"/>
    </source>
</evidence>
<comment type="caution">
    <text evidence="5">The sequence shown here is derived from an EMBL/GenBank/DDBJ whole genome shotgun (WGS) entry which is preliminary data.</text>
</comment>
<protein>
    <recommendedName>
        <fullName evidence="7">Acyltransferase 3 domain-containing protein</fullName>
    </recommendedName>
</protein>
<evidence type="ECO:0000313" key="5">
    <source>
        <dbReference type="EMBL" id="KAE9207751.1"/>
    </source>
</evidence>
<reference evidence="5 6" key="1">
    <citation type="submission" date="2018-08" db="EMBL/GenBank/DDBJ databases">
        <title>Genomic investigation of the strawberry pathogen Phytophthora fragariae indicates pathogenicity is determined by transcriptional variation in three key races.</title>
        <authorList>
            <person name="Adams T.M."/>
            <person name="Armitage A.D."/>
            <person name="Sobczyk M.K."/>
            <person name="Bates H.J."/>
            <person name="Dunwell J.M."/>
            <person name="Nellist C.F."/>
            <person name="Harrison R.J."/>
        </authorList>
    </citation>
    <scope>NUCLEOTIDE SEQUENCE [LARGE SCALE GENOMIC DNA]</scope>
    <source>
        <strain evidence="5 6">BC-1</strain>
    </source>
</reference>